<accession>A0A0E2ZND3</accession>
<evidence type="ECO:0000313" key="8">
    <source>
        <dbReference type="EMBL" id="KFI19902.1"/>
    </source>
</evidence>
<comment type="caution">
    <text evidence="8">The sequence shown here is derived from an EMBL/GenBank/DDBJ whole genome shotgun (WGS) entry which is preliminary data.</text>
</comment>
<comment type="catalytic activity">
    <reaction evidence="6">
        <text>a sn-glycero-3-phosphodiester + H2O = an alcohol + sn-glycerol 3-phosphate + H(+)</text>
        <dbReference type="Rhea" id="RHEA:12969"/>
        <dbReference type="ChEBI" id="CHEBI:15377"/>
        <dbReference type="ChEBI" id="CHEBI:15378"/>
        <dbReference type="ChEBI" id="CHEBI:30879"/>
        <dbReference type="ChEBI" id="CHEBI:57597"/>
        <dbReference type="ChEBI" id="CHEBI:83408"/>
        <dbReference type="EC" id="3.1.4.46"/>
    </reaction>
</comment>
<dbReference type="PANTHER" id="PTHR43620:SF7">
    <property type="entry name" value="GLYCEROPHOSPHODIESTER PHOSPHODIESTERASE GDPD5-RELATED"/>
    <property type="match status" value="1"/>
</dbReference>
<dbReference type="PANTHER" id="PTHR43620">
    <property type="entry name" value="GLYCEROPHOSPHORYL DIESTER PHOSPHODIESTERASE"/>
    <property type="match status" value="1"/>
</dbReference>
<name>A0A0E2ZND3_9GAMM</name>
<dbReference type="GO" id="GO:0006071">
    <property type="term" value="P:glycerol metabolic process"/>
    <property type="evidence" value="ECO:0007669"/>
    <property type="project" value="UniProtKB-KW"/>
</dbReference>
<dbReference type="Pfam" id="PF03009">
    <property type="entry name" value="GDPD"/>
    <property type="match status" value="1"/>
</dbReference>
<evidence type="ECO:0000256" key="4">
    <source>
        <dbReference type="ARBA" id="ARBA00022798"/>
    </source>
</evidence>
<comment type="similarity">
    <text evidence="1">Belongs to the glycerophosphoryl diester phosphodiesterase family.</text>
</comment>
<dbReference type="InterPro" id="IPR017946">
    <property type="entry name" value="PLC-like_Pdiesterase_TIM-brl"/>
</dbReference>
<dbReference type="EC" id="3.1.4.46" evidence="2"/>
<evidence type="ECO:0000256" key="6">
    <source>
        <dbReference type="ARBA" id="ARBA00047512"/>
    </source>
</evidence>
<dbReference type="OrthoDB" id="9795622at2"/>
<organism evidence="8 9">
    <name type="scientific">Nitrosococcus oceani C-27</name>
    <dbReference type="NCBI Taxonomy" id="314279"/>
    <lineage>
        <taxon>Bacteria</taxon>
        <taxon>Pseudomonadati</taxon>
        <taxon>Pseudomonadota</taxon>
        <taxon>Gammaproteobacteria</taxon>
        <taxon>Chromatiales</taxon>
        <taxon>Chromatiaceae</taxon>
        <taxon>Nitrosococcus</taxon>
    </lineage>
</organism>
<dbReference type="CDD" id="cd08560">
    <property type="entry name" value="GDPD_EcGlpQ_like_1"/>
    <property type="match status" value="1"/>
</dbReference>
<dbReference type="EMBL" id="JPGN01000034">
    <property type="protein sequence ID" value="KFI19902.1"/>
    <property type="molecule type" value="Genomic_DNA"/>
</dbReference>
<feature type="domain" description="GP-PDE" evidence="7">
    <location>
        <begin position="81"/>
        <end position="400"/>
    </location>
</feature>
<evidence type="ECO:0000259" key="7">
    <source>
        <dbReference type="PROSITE" id="PS51704"/>
    </source>
</evidence>
<dbReference type="InterPro" id="IPR030395">
    <property type="entry name" value="GP_PDE_dom"/>
</dbReference>
<dbReference type="SUPFAM" id="SSF51695">
    <property type="entry name" value="PLC-like phosphodiesterases"/>
    <property type="match status" value="1"/>
</dbReference>
<reference evidence="8 9" key="1">
    <citation type="submission" date="2014-07" db="EMBL/GenBank/DDBJ databases">
        <title>Comparative analysis of Nitrosococcus oceani genome inventories of strains from Pacific and Atlantic gyres.</title>
        <authorList>
            <person name="Lim C.K."/>
            <person name="Wang L."/>
            <person name="Sayavedra-Soto L.A."/>
            <person name="Klotz M.G."/>
        </authorList>
    </citation>
    <scope>NUCLEOTIDE SEQUENCE [LARGE SCALE GENOMIC DNA]</scope>
    <source>
        <strain evidence="8 9">C-27</strain>
    </source>
</reference>
<dbReference type="Proteomes" id="UP000028839">
    <property type="component" value="Unassembled WGS sequence"/>
</dbReference>
<evidence type="ECO:0000256" key="2">
    <source>
        <dbReference type="ARBA" id="ARBA00012247"/>
    </source>
</evidence>
<evidence type="ECO:0000256" key="5">
    <source>
        <dbReference type="ARBA" id="ARBA00022801"/>
    </source>
</evidence>
<keyword evidence="4" id="KW-0319">Glycerol metabolism</keyword>
<keyword evidence="5" id="KW-0378">Hydrolase</keyword>
<dbReference type="GO" id="GO:0008889">
    <property type="term" value="F:glycerophosphodiester phosphodiesterase activity"/>
    <property type="evidence" value="ECO:0007669"/>
    <property type="project" value="UniProtKB-EC"/>
</dbReference>
<dbReference type="PROSITE" id="PS51704">
    <property type="entry name" value="GP_PDE"/>
    <property type="match status" value="1"/>
</dbReference>
<dbReference type="AlphaFoldDB" id="A0A0E2ZND3"/>
<proteinExistence type="inferred from homology"/>
<keyword evidence="3" id="KW-0732">Signal</keyword>
<evidence type="ECO:0000313" key="9">
    <source>
        <dbReference type="Proteomes" id="UP000028839"/>
    </source>
</evidence>
<sequence length="440" mass="48399">MRLTTVNLLIVIIFAALLALVLVDESEDGQDDYWRALSANKERKQPVQLGPRPFYLVEVMEESELKKVLQGCAKGPFYKTDFSIGHRGAPLQFPEHTKESYQAAARMGAGILECDVTFTQDRELVCRHSQCDLHTTTNILATDLAAKCSEAFIPAVLGAMTGNIITPASAKCCTSDITFDEFKTLKGKMDAFNPAATTLKGYLNATPSWRTELYSNNGTLLSHAESIELFKILGVKFTPELKAPAVAMPFEGHYTQEDYAQQLIDEYRRAGVAAKNVYAQSFRLDDVLYWINKAPEFGKQAIFLDDASFAGDLDPSLTAMENLAAQGVEIIAPPLWALLELNKDNEIVPSEYALNARAAGLNIITWTLERSGPLKDGGGWYYQTLANVIDNDGDMLEVLDILAKDVGILGIFSDWPATVTYYANCMGLTGQSEETGRADS</sequence>
<dbReference type="GO" id="GO:0006629">
    <property type="term" value="P:lipid metabolic process"/>
    <property type="evidence" value="ECO:0007669"/>
    <property type="project" value="InterPro"/>
</dbReference>
<protein>
    <recommendedName>
        <fullName evidence="2">glycerophosphodiester phosphodiesterase</fullName>
        <ecNumber evidence="2">3.1.4.46</ecNumber>
    </recommendedName>
</protein>
<gene>
    <name evidence="8" type="ORF">IB75_05755</name>
</gene>
<dbReference type="Gene3D" id="3.20.20.190">
    <property type="entry name" value="Phosphatidylinositol (PI) phosphodiesterase"/>
    <property type="match status" value="1"/>
</dbReference>
<evidence type="ECO:0000256" key="1">
    <source>
        <dbReference type="ARBA" id="ARBA00007277"/>
    </source>
</evidence>
<evidence type="ECO:0000256" key="3">
    <source>
        <dbReference type="ARBA" id="ARBA00022729"/>
    </source>
</evidence>
<dbReference type="HOGENOM" id="CLU_036449_0_0_6"/>